<gene>
    <name evidence="1" type="ordered locus">BMS_3014</name>
</gene>
<evidence type="ECO:0008006" key="3">
    <source>
        <dbReference type="Google" id="ProtNLM"/>
    </source>
</evidence>
<dbReference type="EMBL" id="FQ312005">
    <property type="protein sequence ID" value="CBW27776.1"/>
    <property type="molecule type" value="Genomic_DNA"/>
</dbReference>
<dbReference type="Proteomes" id="UP000008963">
    <property type="component" value="Chromosome"/>
</dbReference>
<reference evidence="2" key="1">
    <citation type="journal article" date="2013" name="ISME J.">
        <title>A small predatory core genome in the divergent marine Bacteriovorax marinus SJ and the terrestrial Bdellovibrio bacteriovorus.</title>
        <authorList>
            <person name="Crossman L.C."/>
            <person name="Chen H."/>
            <person name="Cerdeno-Tarraga A.M."/>
            <person name="Brooks K."/>
            <person name="Quail M.A."/>
            <person name="Pineiro S.A."/>
            <person name="Hobley L."/>
            <person name="Sockett R.E."/>
            <person name="Bentley S.D."/>
            <person name="Parkhill J."/>
            <person name="Williams H.N."/>
            <person name="Stine O.C."/>
        </authorList>
    </citation>
    <scope>NUCLEOTIDE SEQUENCE [LARGE SCALE GENOMIC DNA]</scope>
    <source>
        <strain evidence="2">ATCC BAA-682 / DSM 15412 / SJ</strain>
    </source>
</reference>
<dbReference type="InterPro" id="IPR036457">
    <property type="entry name" value="PPM-type-like_dom_sf"/>
</dbReference>
<keyword evidence="2" id="KW-1185">Reference proteome</keyword>
<dbReference type="Gene3D" id="3.60.40.10">
    <property type="entry name" value="PPM-type phosphatase domain"/>
    <property type="match status" value="1"/>
</dbReference>
<dbReference type="eggNOG" id="COG2208">
    <property type="taxonomic scope" value="Bacteria"/>
</dbReference>
<dbReference type="OrthoDB" id="5298716at2"/>
<evidence type="ECO:0000313" key="1">
    <source>
        <dbReference type="EMBL" id="CBW27776.1"/>
    </source>
</evidence>
<dbReference type="STRING" id="862908.BMS_3014"/>
<protein>
    <recommendedName>
        <fullName evidence="3">PPM-type phosphatase domain-containing protein</fullName>
    </recommendedName>
</protein>
<evidence type="ECO:0000313" key="2">
    <source>
        <dbReference type="Proteomes" id="UP000008963"/>
    </source>
</evidence>
<proteinExistence type="predicted"/>
<dbReference type="AlphaFoldDB" id="E1WZ88"/>
<organism evidence="1 2">
    <name type="scientific">Halobacteriovorax marinus (strain ATCC BAA-682 / DSM 15412 / SJ)</name>
    <name type="common">Bacteriovorax marinus</name>
    <dbReference type="NCBI Taxonomy" id="862908"/>
    <lineage>
        <taxon>Bacteria</taxon>
        <taxon>Pseudomonadati</taxon>
        <taxon>Bdellovibrionota</taxon>
        <taxon>Bacteriovoracia</taxon>
        <taxon>Bacteriovoracales</taxon>
        <taxon>Halobacteriovoraceae</taxon>
        <taxon>Halobacteriovorax</taxon>
    </lineage>
</organism>
<dbReference type="PATRIC" id="fig|862908.3.peg.2882"/>
<name>E1WZ88_HALMS</name>
<dbReference type="RefSeq" id="WP_014245547.1">
    <property type="nucleotide sequence ID" value="NC_016620.1"/>
</dbReference>
<sequence length="366" mass="41911">MKKIVVLSKEGELKSSFNELENHYLCEVITFNFDQSSVFENLLRDDQALLLISISDWSSFDEFYTKYKMDINGTIVLVGNTESFREEKISTLCTLDRFIKGTINIDQPSYLQRPWFNLLVNPQIESIDTTDLDEVGQSIEKVMSAAINELQRVKEIHEKLVPIREESFKGMSATSKFAAGESAGGEFFDIISSDTEMLLLLARSRSYLVSSIVMNQFDELRSNSTFSDEKIDQFIKSLNLEVENSKVKEDKRKLDILFVRVDLKKMISRVWKSGNCELLIDGKKMEESEFSIERGQKLFVLSSGLLENAPGKVSLLSTVKENVSKSRREILDEVFYNLKKEKSSMFLSHDATMIIFEVNKNAIIQI</sequence>
<accession>E1WZ88</accession>
<dbReference type="HOGENOM" id="CLU_755996_0_0_7"/>
<dbReference type="KEGG" id="bmx:BMS_3014"/>